<accession>I4C253</accession>
<dbReference type="STRING" id="706587.Desti_0925"/>
<dbReference type="InterPro" id="IPR053158">
    <property type="entry name" value="CapK_Type1_Caps_Biosynth"/>
</dbReference>
<protein>
    <submittedName>
        <fullName evidence="1">Coenzyme F390 synthetase</fullName>
    </submittedName>
</protein>
<name>I4C253_DESTA</name>
<dbReference type="PANTHER" id="PTHR36932">
    <property type="entry name" value="CAPSULAR POLYSACCHARIDE BIOSYNTHESIS PROTEIN"/>
    <property type="match status" value="1"/>
</dbReference>
<reference evidence="2" key="1">
    <citation type="submission" date="2012-06" db="EMBL/GenBank/DDBJ databases">
        <title>Complete sequence of chromosome of Desulfomonile tiedjei DSM 6799.</title>
        <authorList>
            <person name="Lucas S."/>
            <person name="Copeland A."/>
            <person name="Lapidus A."/>
            <person name="Glavina del Rio T."/>
            <person name="Dalin E."/>
            <person name="Tice H."/>
            <person name="Bruce D."/>
            <person name="Goodwin L."/>
            <person name="Pitluck S."/>
            <person name="Peters L."/>
            <person name="Ovchinnikova G."/>
            <person name="Zeytun A."/>
            <person name="Lu M."/>
            <person name="Kyrpides N."/>
            <person name="Mavromatis K."/>
            <person name="Ivanova N."/>
            <person name="Brettin T."/>
            <person name="Detter J.C."/>
            <person name="Han C."/>
            <person name="Larimer F."/>
            <person name="Land M."/>
            <person name="Hauser L."/>
            <person name="Markowitz V."/>
            <person name="Cheng J.-F."/>
            <person name="Hugenholtz P."/>
            <person name="Woyke T."/>
            <person name="Wu D."/>
            <person name="Spring S."/>
            <person name="Schroeder M."/>
            <person name="Brambilla E."/>
            <person name="Klenk H.-P."/>
            <person name="Eisen J.A."/>
        </authorList>
    </citation>
    <scope>NUCLEOTIDE SEQUENCE [LARGE SCALE GENOMIC DNA]</scope>
    <source>
        <strain evidence="2">ATCC 49306 / DSM 6799 / DCB-1</strain>
    </source>
</reference>
<dbReference type="KEGG" id="dti:Desti_0925"/>
<dbReference type="RefSeq" id="WP_014808800.1">
    <property type="nucleotide sequence ID" value="NC_018025.1"/>
</dbReference>
<dbReference type="SUPFAM" id="SSF56801">
    <property type="entry name" value="Acetyl-CoA synthetase-like"/>
    <property type="match status" value="1"/>
</dbReference>
<dbReference type="PANTHER" id="PTHR36932:SF1">
    <property type="entry name" value="CAPSULAR POLYSACCHARIDE BIOSYNTHESIS PROTEIN"/>
    <property type="match status" value="1"/>
</dbReference>
<dbReference type="Proteomes" id="UP000006055">
    <property type="component" value="Chromosome"/>
</dbReference>
<dbReference type="Gene3D" id="3.40.50.12780">
    <property type="entry name" value="N-terminal domain of ligase-like"/>
    <property type="match status" value="1"/>
</dbReference>
<dbReference type="eggNOG" id="COG1541">
    <property type="taxonomic scope" value="Bacteria"/>
</dbReference>
<dbReference type="OrthoDB" id="5484550at2"/>
<evidence type="ECO:0000313" key="1">
    <source>
        <dbReference type="EMBL" id="AFM23644.1"/>
    </source>
</evidence>
<dbReference type="AlphaFoldDB" id="I4C253"/>
<dbReference type="EMBL" id="CP003360">
    <property type="protein sequence ID" value="AFM23644.1"/>
    <property type="molecule type" value="Genomic_DNA"/>
</dbReference>
<organism evidence="1 2">
    <name type="scientific">Desulfomonile tiedjei (strain ATCC 49306 / DSM 6799 / DCB-1)</name>
    <dbReference type="NCBI Taxonomy" id="706587"/>
    <lineage>
        <taxon>Bacteria</taxon>
        <taxon>Pseudomonadati</taxon>
        <taxon>Thermodesulfobacteriota</taxon>
        <taxon>Desulfomonilia</taxon>
        <taxon>Desulfomonilales</taxon>
        <taxon>Desulfomonilaceae</taxon>
        <taxon>Desulfomonile</taxon>
    </lineage>
</organism>
<gene>
    <name evidence="1" type="ordered locus">Desti_0925</name>
</gene>
<evidence type="ECO:0000313" key="2">
    <source>
        <dbReference type="Proteomes" id="UP000006055"/>
    </source>
</evidence>
<keyword evidence="2" id="KW-1185">Reference proteome</keyword>
<sequence>MDLERIYSILPWQLQNVAASAEGWRVKRLQFGGDFPHILKEAIDRTFWPLEKIQDYRNRQLRDFMRHCYETTPYFQALLRKSGAIPDDFACLDSLRRLPVLTKHIIQEDYTAFLSNRIPSKARLPAHTSGTTGAGLRFSTTREAVQRQWAVWCRYRLWHGIYPGTWCAYFGGRSVVPLSQDRPPFWRHNYPGKQILFSGYHMNENNLNYYIEAIRRFQPPWIHGYPSLISLLASHMIDKKLDIGYQPGWITIGAENLLEHQKKLIFEAFGVKARQHYGSVEAVANISECELGNLHVDEDFSAVEFLPEESGCRYRVLGTNFTNPAFPLVRYDIGDVVSLSDRQCACNRPGRVVEDIDGRLEDYVILANGAKLGRTDHIFKDMVNIREAQIYQTEPGAFTIRVVRGTHYNETDEAMLLSETAKRVGSDTKVSIEYTSFLKRSATGKLRQVVSQIPHGRLDAREAT</sequence>
<proteinExistence type="predicted"/>
<dbReference type="HOGENOM" id="CLU_035301_5_0_7"/>
<dbReference type="InterPro" id="IPR042099">
    <property type="entry name" value="ANL_N_sf"/>
</dbReference>